<evidence type="ECO:0000313" key="2">
    <source>
        <dbReference type="Proteomes" id="UP000291084"/>
    </source>
</evidence>
<dbReference type="Proteomes" id="UP000291084">
    <property type="component" value="Chromosome 1"/>
</dbReference>
<feature type="non-terminal residue" evidence="1">
    <location>
        <position position="1"/>
    </location>
</feature>
<proteinExistence type="predicted"/>
<dbReference type="AlphaFoldDB" id="A0A0S3R6A8"/>
<organism evidence="1 2">
    <name type="scientific">Vigna angularis var. angularis</name>
    <dbReference type="NCBI Taxonomy" id="157739"/>
    <lineage>
        <taxon>Eukaryota</taxon>
        <taxon>Viridiplantae</taxon>
        <taxon>Streptophyta</taxon>
        <taxon>Embryophyta</taxon>
        <taxon>Tracheophyta</taxon>
        <taxon>Spermatophyta</taxon>
        <taxon>Magnoliopsida</taxon>
        <taxon>eudicotyledons</taxon>
        <taxon>Gunneridae</taxon>
        <taxon>Pentapetalae</taxon>
        <taxon>rosids</taxon>
        <taxon>fabids</taxon>
        <taxon>Fabales</taxon>
        <taxon>Fabaceae</taxon>
        <taxon>Papilionoideae</taxon>
        <taxon>50 kb inversion clade</taxon>
        <taxon>NPAAA clade</taxon>
        <taxon>indigoferoid/millettioid clade</taxon>
        <taxon>Phaseoleae</taxon>
        <taxon>Vigna</taxon>
    </lineage>
</organism>
<accession>A0A0S3R6A8</accession>
<name>A0A0S3R6A8_PHAAN</name>
<keyword evidence="2" id="KW-1185">Reference proteome</keyword>
<evidence type="ECO:0000313" key="1">
    <source>
        <dbReference type="EMBL" id="BAT76087.1"/>
    </source>
</evidence>
<protein>
    <submittedName>
        <fullName evidence="1">Uncharacterized protein</fullName>
    </submittedName>
</protein>
<dbReference type="EMBL" id="AP015034">
    <property type="protein sequence ID" value="BAT76087.1"/>
    <property type="molecule type" value="Genomic_DNA"/>
</dbReference>
<sequence>PRLILDCSNLSFNSLMKFFNLIVLPMTTPSPNTITLTQLPSSSCITQLQKKPPLNRLLTPFHSEHHLSKL</sequence>
<gene>
    <name evidence="1" type="primary">Vigan.01G404500</name>
    <name evidence="1" type="ORF">VIGAN_01404500</name>
</gene>
<reference evidence="1 2" key="1">
    <citation type="journal article" date="2015" name="Sci. Rep.">
        <title>The power of single molecule real-time sequencing technology in the de novo assembly of a eukaryotic genome.</title>
        <authorList>
            <person name="Sakai H."/>
            <person name="Naito K."/>
            <person name="Ogiso-Tanaka E."/>
            <person name="Takahashi Y."/>
            <person name="Iseki K."/>
            <person name="Muto C."/>
            <person name="Satou K."/>
            <person name="Teruya K."/>
            <person name="Shiroma A."/>
            <person name="Shimoji M."/>
            <person name="Hirano T."/>
            <person name="Itoh T."/>
            <person name="Kaga A."/>
            <person name="Tomooka N."/>
        </authorList>
    </citation>
    <scope>NUCLEOTIDE SEQUENCE [LARGE SCALE GENOMIC DNA]</scope>
    <source>
        <strain evidence="2">cv. Shumari</strain>
    </source>
</reference>